<dbReference type="PROSITE" id="PS00434">
    <property type="entry name" value="HSF_DOMAIN"/>
    <property type="match status" value="1"/>
</dbReference>
<evidence type="ECO:0000259" key="3">
    <source>
        <dbReference type="PROSITE" id="PS00434"/>
    </source>
</evidence>
<feature type="domain" description="HSF-type DNA-binding" evidence="3">
    <location>
        <begin position="58"/>
        <end position="82"/>
    </location>
</feature>
<dbReference type="EMBL" id="CAJJDP010000139">
    <property type="protein sequence ID" value="CAD8206670.1"/>
    <property type="molecule type" value="Genomic_DNA"/>
</dbReference>
<protein>
    <recommendedName>
        <fullName evidence="3">HSF-type DNA-binding domain-containing protein</fullName>
    </recommendedName>
</protein>
<organism evidence="4 5">
    <name type="scientific">Paramecium octaurelia</name>
    <dbReference type="NCBI Taxonomy" id="43137"/>
    <lineage>
        <taxon>Eukaryota</taxon>
        <taxon>Sar</taxon>
        <taxon>Alveolata</taxon>
        <taxon>Ciliophora</taxon>
        <taxon>Intramacronucleata</taxon>
        <taxon>Oligohymenophorea</taxon>
        <taxon>Peniculida</taxon>
        <taxon>Parameciidae</taxon>
        <taxon>Paramecium</taxon>
    </lineage>
</organism>
<dbReference type="OrthoDB" id="60033at2759"/>
<sequence>MDNSKENLILQQQSSIPSFLTKTYDILENSNYSDIIQWNQDGKAFIIKKPYEFAKKILPKYFKHNNYTSFIRQLNIYDFHKIKNELGKHEFKHNFFQKEKKHLLCEIKRKSIEQQEQLEENNQIQSQYKINLYQPIIIHN</sequence>
<dbReference type="GO" id="GO:0043565">
    <property type="term" value="F:sequence-specific DNA binding"/>
    <property type="evidence" value="ECO:0007669"/>
    <property type="project" value="InterPro"/>
</dbReference>
<dbReference type="Proteomes" id="UP000683925">
    <property type="component" value="Unassembled WGS sequence"/>
</dbReference>
<dbReference type="PANTHER" id="PTHR10015">
    <property type="entry name" value="HEAT SHOCK TRANSCRIPTION FACTOR"/>
    <property type="match status" value="1"/>
</dbReference>
<dbReference type="OMA" id="LCWILTE"/>
<name>A0A8S1XZ19_PAROT</name>
<dbReference type="AlphaFoldDB" id="A0A8S1XZ19"/>
<evidence type="ECO:0000313" key="4">
    <source>
        <dbReference type="EMBL" id="CAD8206670.1"/>
    </source>
</evidence>
<gene>
    <name evidence="4" type="ORF">POCTA_138.1.T1380150</name>
</gene>
<proteinExistence type="inferred from homology"/>
<evidence type="ECO:0000313" key="5">
    <source>
        <dbReference type="Proteomes" id="UP000683925"/>
    </source>
</evidence>
<comment type="caution">
    <text evidence="4">The sequence shown here is derived from an EMBL/GenBank/DDBJ whole genome shotgun (WGS) entry which is preliminary data.</text>
</comment>
<dbReference type="GO" id="GO:0003700">
    <property type="term" value="F:DNA-binding transcription factor activity"/>
    <property type="evidence" value="ECO:0007669"/>
    <property type="project" value="InterPro"/>
</dbReference>
<evidence type="ECO:0000256" key="1">
    <source>
        <dbReference type="ARBA" id="ARBA00023125"/>
    </source>
</evidence>
<dbReference type="FunFam" id="1.10.10.10:FF:000334">
    <property type="entry name" value="Heat shock factor protein 2"/>
    <property type="match status" value="1"/>
</dbReference>
<reference evidence="4" key="1">
    <citation type="submission" date="2021-01" db="EMBL/GenBank/DDBJ databases">
        <authorList>
            <consortium name="Genoscope - CEA"/>
            <person name="William W."/>
        </authorList>
    </citation>
    <scope>NUCLEOTIDE SEQUENCE</scope>
</reference>
<evidence type="ECO:0000256" key="2">
    <source>
        <dbReference type="RuleBase" id="RU004020"/>
    </source>
</evidence>
<dbReference type="PANTHER" id="PTHR10015:SF206">
    <property type="entry name" value="HSF-TYPE DNA-BINDING DOMAIN-CONTAINING PROTEIN"/>
    <property type="match status" value="1"/>
</dbReference>
<dbReference type="SMART" id="SM00415">
    <property type="entry name" value="HSF"/>
    <property type="match status" value="1"/>
</dbReference>
<keyword evidence="5" id="KW-1185">Reference proteome</keyword>
<accession>A0A8S1XZ19</accession>
<comment type="similarity">
    <text evidence="2">Belongs to the HSF family.</text>
</comment>
<keyword evidence="1" id="KW-0238">DNA-binding</keyword>
<dbReference type="InterPro" id="IPR000232">
    <property type="entry name" value="HSF_DNA-bd"/>
</dbReference>
<dbReference type="Pfam" id="PF00447">
    <property type="entry name" value="HSF_DNA-bind"/>
    <property type="match status" value="1"/>
</dbReference>